<sequence>MDRIINKLTDQLAQKPKTLFLIDSLGALLTAQFLFIILQNFSPYIGMPKTVLNLLWWAAVCFFFYSAFCFLFLKEKWAFFIRLVSIANALYCLLTLAFLFMHYKELTHLGLAYFIVETAIISVLVYIELKVSAKI</sequence>
<evidence type="ECO:0000313" key="3">
    <source>
        <dbReference type="Proteomes" id="UP000319700"/>
    </source>
</evidence>
<accession>A0A502F1U0</accession>
<comment type="caution">
    <text evidence="2">The sequence shown here is derived from an EMBL/GenBank/DDBJ whole genome shotgun (WGS) entry which is preliminary data.</text>
</comment>
<dbReference type="Proteomes" id="UP000319700">
    <property type="component" value="Unassembled WGS sequence"/>
</dbReference>
<organism evidence="2 3">
    <name type="scientific">Flavobacterium pectinovorum</name>
    <dbReference type="NCBI Taxonomy" id="29533"/>
    <lineage>
        <taxon>Bacteria</taxon>
        <taxon>Pseudomonadati</taxon>
        <taxon>Bacteroidota</taxon>
        <taxon>Flavobacteriia</taxon>
        <taxon>Flavobacteriales</taxon>
        <taxon>Flavobacteriaceae</taxon>
        <taxon>Flavobacterium</taxon>
    </lineage>
</organism>
<feature type="transmembrane region" description="Helical" evidence="1">
    <location>
        <begin position="80"/>
        <end position="103"/>
    </location>
</feature>
<feature type="transmembrane region" description="Helical" evidence="1">
    <location>
        <begin position="109"/>
        <end position="129"/>
    </location>
</feature>
<dbReference type="EMBL" id="RCZH01000003">
    <property type="protein sequence ID" value="TPG44185.1"/>
    <property type="molecule type" value="Genomic_DNA"/>
</dbReference>
<evidence type="ECO:0000256" key="1">
    <source>
        <dbReference type="SAM" id="Phobius"/>
    </source>
</evidence>
<keyword evidence="1" id="KW-0812">Transmembrane</keyword>
<reference evidence="2 3" key="1">
    <citation type="journal article" date="2019" name="Environ. Microbiol.">
        <title>Species interactions and distinct microbial communities in high Arctic permafrost affected cryosols are associated with the CH4 and CO2 gas fluxes.</title>
        <authorList>
            <person name="Altshuler I."/>
            <person name="Hamel J."/>
            <person name="Turney S."/>
            <person name="Magnuson E."/>
            <person name="Levesque R."/>
            <person name="Greer C."/>
            <person name="Whyte L.G."/>
        </authorList>
    </citation>
    <scope>NUCLEOTIDE SEQUENCE [LARGE SCALE GENOMIC DNA]</scope>
    <source>
        <strain evidence="2 3">42</strain>
    </source>
</reference>
<proteinExistence type="predicted"/>
<dbReference type="OrthoDB" id="680984at2"/>
<keyword evidence="3" id="KW-1185">Reference proteome</keyword>
<feature type="transmembrane region" description="Helical" evidence="1">
    <location>
        <begin position="54"/>
        <end position="73"/>
    </location>
</feature>
<protein>
    <submittedName>
        <fullName evidence="2">Uncharacterized protein</fullName>
    </submittedName>
</protein>
<name>A0A502F1U0_9FLAO</name>
<gene>
    <name evidence="2" type="ORF">EAH81_06020</name>
</gene>
<feature type="transmembrane region" description="Helical" evidence="1">
    <location>
        <begin position="20"/>
        <end position="42"/>
    </location>
</feature>
<dbReference type="AlphaFoldDB" id="A0A502F1U0"/>
<keyword evidence="1" id="KW-0472">Membrane</keyword>
<evidence type="ECO:0000313" key="2">
    <source>
        <dbReference type="EMBL" id="TPG44185.1"/>
    </source>
</evidence>
<keyword evidence="1" id="KW-1133">Transmembrane helix</keyword>